<dbReference type="EMBL" id="CP012036">
    <property type="protein sequence ID" value="ALF53931.1"/>
    <property type="molecule type" value="Genomic_DNA"/>
</dbReference>
<dbReference type="InterPro" id="IPR000620">
    <property type="entry name" value="EamA_dom"/>
</dbReference>
<feature type="transmembrane region" description="Helical" evidence="2">
    <location>
        <begin position="6"/>
        <end position="25"/>
    </location>
</feature>
<keyword evidence="5" id="KW-1185">Reference proteome</keyword>
<dbReference type="PATRIC" id="fig|224013.5.peg.3720"/>
<dbReference type="Pfam" id="PF00892">
    <property type="entry name" value="EamA"/>
    <property type="match status" value="1"/>
</dbReference>
<dbReference type="Proteomes" id="UP000062645">
    <property type="component" value="Chromosome"/>
</dbReference>
<dbReference type="KEGG" id="npz:ACX27_15435"/>
<keyword evidence="2" id="KW-0812">Transmembrane</keyword>
<reference evidence="4 5" key="2">
    <citation type="journal article" date="2016" name="Genome Announc.">
        <title>Draft Genome Sequence of the N2-Fixing Cyanobacterium Nostoc piscinale CENA21, Isolated from the Brazilian Amazon Floodplain.</title>
        <authorList>
            <person name="Leao T."/>
            <person name="Guimaraes P.I."/>
            <person name="de Melo A.G."/>
            <person name="Ramos R.T."/>
            <person name="Leao P.N."/>
            <person name="Silva A."/>
            <person name="Fiore M.F."/>
            <person name="Schneider M.P."/>
        </authorList>
    </citation>
    <scope>NUCLEOTIDE SEQUENCE [LARGE SCALE GENOMIC DNA]</scope>
    <source>
        <strain evidence="4 5">CENA21</strain>
    </source>
</reference>
<gene>
    <name evidence="4" type="ORF">ACX27_15435</name>
</gene>
<evidence type="ECO:0000313" key="5">
    <source>
        <dbReference type="Proteomes" id="UP000062645"/>
    </source>
</evidence>
<dbReference type="SUPFAM" id="SSF103481">
    <property type="entry name" value="Multidrug resistance efflux transporter EmrE"/>
    <property type="match status" value="1"/>
</dbReference>
<dbReference type="RefSeq" id="WP_062294164.1">
    <property type="nucleotide sequence ID" value="NZ_CP012036.1"/>
</dbReference>
<organism evidence="4 5">
    <name type="scientific">Nostoc piscinale CENA21</name>
    <dbReference type="NCBI Taxonomy" id="224013"/>
    <lineage>
        <taxon>Bacteria</taxon>
        <taxon>Bacillati</taxon>
        <taxon>Cyanobacteriota</taxon>
        <taxon>Cyanophyceae</taxon>
        <taxon>Nostocales</taxon>
        <taxon>Nostocaceae</taxon>
        <taxon>Nostoc</taxon>
    </lineage>
</organism>
<dbReference type="PANTHER" id="PTHR22911">
    <property type="entry name" value="ACYL-MALONYL CONDENSING ENZYME-RELATED"/>
    <property type="match status" value="1"/>
</dbReference>
<feature type="domain" description="EamA" evidence="3">
    <location>
        <begin position="7"/>
        <end position="142"/>
    </location>
</feature>
<feature type="transmembrane region" description="Helical" evidence="2">
    <location>
        <begin position="101"/>
        <end position="119"/>
    </location>
</feature>
<proteinExistence type="inferred from homology"/>
<feature type="transmembrane region" description="Helical" evidence="2">
    <location>
        <begin position="71"/>
        <end position="89"/>
    </location>
</feature>
<dbReference type="OrthoDB" id="9806718at2"/>
<reference evidence="5" key="1">
    <citation type="submission" date="2015-07" db="EMBL/GenBank/DDBJ databases">
        <title>Genome Of Nitrogen-Fixing Cyanobacterium Nostoc piscinale CENA21 From Solimoes/Amazon River Floodplain Sediments And Comparative Genomics To Uncover Biosynthetic Natural Products Potential.</title>
        <authorList>
            <person name="Leao T.F."/>
            <person name="Leao P.N."/>
            <person name="Guimaraes P.I."/>
            <person name="de Melo A.G.C."/>
            <person name="Ramos R.T.J."/>
            <person name="Silva A."/>
            <person name="Fiore M.F."/>
            <person name="Schneider M.P.C."/>
        </authorList>
    </citation>
    <scope>NUCLEOTIDE SEQUENCE [LARGE SCALE GENOMIC DNA]</scope>
    <source>
        <strain evidence="5">CENA21</strain>
    </source>
</reference>
<evidence type="ECO:0000259" key="3">
    <source>
        <dbReference type="Pfam" id="PF00892"/>
    </source>
</evidence>
<dbReference type="InterPro" id="IPR037185">
    <property type="entry name" value="EmrE-like"/>
</dbReference>
<dbReference type="GO" id="GO:0016020">
    <property type="term" value="C:membrane"/>
    <property type="evidence" value="ECO:0007669"/>
    <property type="project" value="InterPro"/>
</dbReference>
<keyword evidence="2" id="KW-1133">Transmembrane helix</keyword>
<protein>
    <submittedName>
        <fullName evidence="4">Membrane protein</fullName>
    </submittedName>
</protein>
<evidence type="ECO:0000256" key="1">
    <source>
        <dbReference type="ARBA" id="ARBA00007362"/>
    </source>
</evidence>
<accession>A0A0M4TVF8</accession>
<name>A0A0M4TVF8_9NOSO</name>
<evidence type="ECO:0000313" key="4">
    <source>
        <dbReference type="EMBL" id="ALF53931.1"/>
    </source>
</evidence>
<dbReference type="PANTHER" id="PTHR22911:SF137">
    <property type="entry name" value="SOLUTE CARRIER FAMILY 35 MEMBER G2-RELATED"/>
    <property type="match status" value="1"/>
</dbReference>
<dbReference type="Gene3D" id="1.10.3730.20">
    <property type="match status" value="1"/>
</dbReference>
<feature type="transmembrane region" description="Helical" evidence="2">
    <location>
        <begin position="125"/>
        <end position="142"/>
    </location>
</feature>
<sequence length="143" mass="15457">MLSNETTAILFALLSAFFAALTTIFAKIGVETINPNLATAIRTVVILVMVWGWVFAKGQLDTLLTITPKTLLFLVFSGLSTGLSWLFYFRALQIGKASLVAPLDKSSLLLVLVFSALFLKEQLTPQVILGTGLILAGTVVLIR</sequence>
<comment type="similarity">
    <text evidence="1">Belongs to the EamA transporter family.</text>
</comment>
<feature type="transmembrane region" description="Helical" evidence="2">
    <location>
        <begin position="37"/>
        <end position="56"/>
    </location>
</feature>
<evidence type="ECO:0000256" key="2">
    <source>
        <dbReference type="SAM" id="Phobius"/>
    </source>
</evidence>
<dbReference type="AlphaFoldDB" id="A0A0M4TVF8"/>
<dbReference type="STRING" id="224013.ACX27_15435"/>
<keyword evidence="2" id="KW-0472">Membrane</keyword>